<evidence type="ECO:0000313" key="2">
    <source>
        <dbReference type="Proteomes" id="UP000729402"/>
    </source>
</evidence>
<keyword evidence="2" id="KW-1185">Reference proteome</keyword>
<reference evidence="1" key="2">
    <citation type="submission" date="2021-02" db="EMBL/GenBank/DDBJ databases">
        <authorList>
            <person name="Kimball J.A."/>
            <person name="Haas M.W."/>
            <person name="Macchietto M."/>
            <person name="Kono T."/>
            <person name="Duquette J."/>
            <person name="Shao M."/>
        </authorList>
    </citation>
    <scope>NUCLEOTIDE SEQUENCE</scope>
    <source>
        <tissue evidence="1">Fresh leaf tissue</tissue>
    </source>
</reference>
<dbReference type="EMBL" id="JAAALK010000289">
    <property type="protein sequence ID" value="KAG8050904.1"/>
    <property type="molecule type" value="Genomic_DNA"/>
</dbReference>
<evidence type="ECO:0000313" key="1">
    <source>
        <dbReference type="EMBL" id="KAG8050904.1"/>
    </source>
</evidence>
<proteinExistence type="predicted"/>
<dbReference type="Proteomes" id="UP000729402">
    <property type="component" value="Unassembled WGS sequence"/>
</dbReference>
<organism evidence="1 2">
    <name type="scientific">Zizania palustris</name>
    <name type="common">Northern wild rice</name>
    <dbReference type="NCBI Taxonomy" id="103762"/>
    <lineage>
        <taxon>Eukaryota</taxon>
        <taxon>Viridiplantae</taxon>
        <taxon>Streptophyta</taxon>
        <taxon>Embryophyta</taxon>
        <taxon>Tracheophyta</taxon>
        <taxon>Spermatophyta</taxon>
        <taxon>Magnoliopsida</taxon>
        <taxon>Liliopsida</taxon>
        <taxon>Poales</taxon>
        <taxon>Poaceae</taxon>
        <taxon>BOP clade</taxon>
        <taxon>Oryzoideae</taxon>
        <taxon>Oryzeae</taxon>
        <taxon>Zizaniinae</taxon>
        <taxon>Zizania</taxon>
    </lineage>
</organism>
<comment type="caution">
    <text evidence="1">The sequence shown here is derived from an EMBL/GenBank/DDBJ whole genome shotgun (WGS) entry which is preliminary data.</text>
</comment>
<dbReference type="AlphaFoldDB" id="A0A8J5S5P0"/>
<gene>
    <name evidence="1" type="ORF">GUJ93_ZPchr0009g1795</name>
</gene>
<protein>
    <submittedName>
        <fullName evidence="1">Uncharacterized protein</fullName>
    </submittedName>
</protein>
<sequence length="70" mass="7841">MDRAPVAFSDDEYRLSFSAKCTSSQLMSCAFIWMNYSEGATPFLLSNLCDSAFFLVLPHQVRDSVLSHQG</sequence>
<name>A0A8J5S5P0_ZIZPA</name>
<accession>A0A8J5S5P0</accession>
<reference evidence="1" key="1">
    <citation type="journal article" date="2021" name="bioRxiv">
        <title>Whole Genome Assembly and Annotation of Northern Wild Rice, Zizania palustris L., Supports a Whole Genome Duplication in the Zizania Genus.</title>
        <authorList>
            <person name="Haas M."/>
            <person name="Kono T."/>
            <person name="Macchietto M."/>
            <person name="Millas R."/>
            <person name="McGilp L."/>
            <person name="Shao M."/>
            <person name="Duquette J."/>
            <person name="Hirsch C.N."/>
            <person name="Kimball J."/>
        </authorList>
    </citation>
    <scope>NUCLEOTIDE SEQUENCE</scope>
    <source>
        <tissue evidence="1">Fresh leaf tissue</tissue>
    </source>
</reference>